<protein>
    <submittedName>
        <fullName evidence="1">Putative alanine and proline rich protein</fullName>
    </submittedName>
</protein>
<gene>
    <name evidence="1" type="ORF">CAP_0486</name>
</gene>
<reference evidence="1 2" key="1">
    <citation type="submission" date="2013-05" db="EMBL/GenBank/DDBJ databases">
        <title>Genome assembly of Chondromyces apiculatus DSM 436.</title>
        <authorList>
            <person name="Sharma G."/>
            <person name="Khatri I."/>
            <person name="Kaur C."/>
            <person name="Mayilraj S."/>
            <person name="Subramanian S."/>
        </authorList>
    </citation>
    <scope>NUCLEOTIDE SEQUENCE [LARGE SCALE GENOMIC DNA]</scope>
    <source>
        <strain evidence="1 2">DSM 436</strain>
    </source>
</reference>
<dbReference type="AlphaFoldDB" id="A0A017SUZ9"/>
<evidence type="ECO:0000313" key="2">
    <source>
        <dbReference type="Proteomes" id="UP000019678"/>
    </source>
</evidence>
<organism evidence="1 2">
    <name type="scientific">Chondromyces apiculatus DSM 436</name>
    <dbReference type="NCBI Taxonomy" id="1192034"/>
    <lineage>
        <taxon>Bacteria</taxon>
        <taxon>Pseudomonadati</taxon>
        <taxon>Myxococcota</taxon>
        <taxon>Polyangia</taxon>
        <taxon>Polyangiales</taxon>
        <taxon>Polyangiaceae</taxon>
        <taxon>Chondromyces</taxon>
    </lineage>
</organism>
<dbReference type="STRING" id="1192034.CAP_0486"/>
<dbReference type="OrthoDB" id="5500369at2"/>
<dbReference type="eggNOG" id="COG4104">
    <property type="taxonomic scope" value="Bacteria"/>
</dbReference>
<proteinExistence type="predicted"/>
<comment type="caution">
    <text evidence="1">The sequence shown here is derived from an EMBL/GenBank/DDBJ whole genome shotgun (WGS) entry which is preliminary data.</text>
</comment>
<keyword evidence="2" id="KW-1185">Reference proteome</keyword>
<evidence type="ECO:0000313" key="1">
    <source>
        <dbReference type="EMBL" id="EYF00557.1"/>
    </source>
</evidence>
<dbReference type="Proteomes" id="UP000019678">
    <property type="component" value="Unassembled WGS sequence"/>
</dbReference>
<name>A0A017SUZ9_9BACT</name>
<dbReference type="EMBL" id="ASRX01000106">
    <property type="protein sequence ID" value="EYF00557.1"/>
    <property type="molecule type" value="Genomic_DNA"/>
</dbReference>
<accession>A0A017SUZ9</accession>
<sequence length="168" mass="18172">MDVQIIYPERRPVWQGVAPHAGSNPLCAVPVLDVAAHLEAFRHGGAYILPESHFHRFVRGRATLGDPTGQFMATCATMDGILAACAGRVALLKRWLGIPPSTWNEPLYRVDVREPLRYRARLPTGAERGANAAFLRGGFTCGGLPEIVTDPFPSSAATISALFPGPQR</sequence>
<dbReference type="RefSeq" id="WP_044251017.1">
    <property type="nucleotide sequence ID" value="NZ_ASRX01000106.1"/>
</dbReference>